<feature type="domain" description="GS beta-grasp" evidence="3">
    <location>
        <begin position="64"/>
        <end position="153"/>
    </location>
</feature>
<dbReference type="InterPro" id="IPR022147">
    <property type="entry name" value="GSIII_N"/>
</dbReference>
<evidence type="ECO:0000313" key="6">
    <source>
        <dbReference type="Proteomes" id="UP000554004"/>
    </source>
</evidence>
<sequence>MEKQVVIEEFAKKQFNEKVMRSSLPLSVFKKYQQALCHETEIDRETADAIAHAMKIWAIDLGATHFCHWFQPMTGLTAEKHESFIQMDGEGEPIARLSGKSLLKGETDGSSFPNGGLRTAFEARGYTYLDITSYAFVRGHVLFIPCVFVSYTGAKLDQKLPLLVALEKMNVNASKILRKLGYDSFKSVKAMIGLEQEYFLVDKAQALMRPDIVFTGKTLFGESMPKDQGMNDHYFGALTERVSSFMKEVNQKCWEVGIYASIEHNEVAPGQYEFVSIYNNVNVAVDQNMVVMDILKRMALRHDLICLLNEKPFDGVNGSGKHNNFSLMTDT</sequence>
<reference evidence="5 6" key="1">
    <citation type="journal article" date="2020" name="Biotechnol. Biofuels">
        <title>New insights from the biogas microbiome by comprehensive genome-resolved metagenomics of nearly 1600 species originating from multiple anaerobic digesters.</title>
        <authorList>
            <person name="Campanaro S."/>
            <person name="Treu L."/>
            <person name="Rodriguez-R L.M."/>
            <person name="Kovalovszki A."/>
            <person name="Ziels R.M."/>
            <person name="Maus I."/>
            <person name="Zhu X."/>
            <person name="Kougias P.G."/>
            <person name="Basile A."/>
            <person name="Luo G."/>
            <person name="Schluter A."/>
            <person name="Konstantinidis K.T."/>
            <person name="Angelidaki I."/>
        </authorList>
    </citation>
    <scope>NUCLEOTIDE SEQUENCE [LARGE SCALE GENOMIC DNA]</scope>
    <source>
        <strain evidence="5">AS06rmzACSIP_421</strain>
    </source>
</reference>
<evidence type="ECO:0000259" key="4">
    <source>
        <dbReference type="PROSITE" id="PS51987"/>
    </source>
</evidence>
<dbReference type="Pfam" id="PF12437">
    <property type="entry name" value="GSIII_N"/>
    <property type="match status" value="1"/>
</dbReference>
<dbReference type="InterPro" id="IPR027303">
    <property type="entry name" value="Gln_synth_gly_rich_site"/>
</dbReference>
<dbReference type="Proteomes" id="UP000554004">
    <property type="component" value="Unassembled WGS sequence"/>
</dbReference>
<evidence type="ECO:0000256" key="1">
    <source>
        <dbReference type="PROSITE-ProRule" id="PRU01330"/>
    </source>
</evidence>
<dbReference type="PROSITE" id="PS51986">
    <property type="entry name" value="GS_BETA_GRASP"/>
    <property type="match status" value="1"/>
</dbReference>
<dbReference type="GO" id="GO:0006542">
    <property type="term" value="P:glutamine biosynthetic process"/>
    <property type="evidence" value="ECO:0007669"/>
    <property type="project" value="InterPro"/>
</dbReference>
<evidence type="ECO:0000313" key="5">
    <source>
        <dbReference type="EMBL" id="NLE31370.1"/>
    </source>
</evidence>
<dbReference type="EMBL" id="JAAZAL010000140">
    <property type="protein sequence ID" value="NLE31370.1"/>
    <property type="molecule type" value="Genomic_DNA"/>
</dbReference>
<proteinExistence type="inferred from homology"/>
<feature type="domain" description="GS catalytic" evidence="4">
    <location>
        <begin position="169"/>
        <end position="331"/>
    </location>
</feature>
<dbReference type="SUPFAM" id="SSF55931">
    <property type="entry name" value="Glutamine synthetase/guanido kinase"/>
    <property type="match status" value="1"/>
</dbReference>
<organism evidence="5 6">
    <name type="scientific">Candidatus Dojkabacteria bacterium</name>
    <dbReference type="NCBI Taxonomy" id="2099670"/>
    <lineage>
        <taxon>Bacteria</taxon>
        <taxon>Candidatus Dojkabacteria</taxon>
    </lineage>
</organism>
<dbReference type="PROSITE" id="PS00181">
    <property type="entry name" value="GLNA_ATP"/>
    <property type="match status" value="1"/>
</dbReference>
<dbReference type="InterPro" id="IPR014746">
    <property type="entry name" value="Gln_synth/guanido_kin_cat_dom"/>
</dbReference>
<comment type="caution">
    <text evidence="5">The sequence shown here is derived from an EMBL/GenBank/DDBJ whole genome shotgun (WGS) entry which is preliminary data.</text>
</comment>
<dbReference type="GO" id="GO:0004356">
    <property type="term" value="F:glutamine synthetase activity"/>
    <property type="evidence" value="ECO:0007669"/>
    <property type="project" value="InterPro"/>
</dbReference>
<accession>A0A847EU93</accession>
<dbReference type="Pfam" id="PF00120">
    <property type="entry name" value="Gln-synt_C"/>
    <property type="match status" value="1"/>
</dbReference>
<evidence type="ECO:0000259" key="3">
    <source>
        <dbReference type="PROSITE" id="PS51986"/>
    </source>
</evidence>
<dbReference type="PANTHER" id="PTHR42974">
    <property type="entry name" value="GLUTAMINE SYNTHETASE"/>
    <property type="match status" value="1"/>
</dbReference>
<dbReference type="Gene3D" id="3.30.590.10">
    <property type="entry name" value="Glutamine synthetase/guanido kinase, catalytic domain"/>
    <property type="match status" value="1"/>
</dbReference>
<protein>
    <submittedName>
        <fullName evidence="5">Glutamine synthetase type III</fullName>
    </submittedName>
</protein>
<dbReference type="InterPro" id="IPR052725">
    <property type="entry name" value="GS_Type-3"/>
</dbReference>
<gene>
    <name evidence="5" type="ORF">GX618_03825</name>
</gene>
<dbReference type="SMART" id="SM01230">
    <property type="entry name" value="Gln-synt_C"/>
    <property type="match status" value="1"/>
</dbReference>
<evidence type="ECO:0000256" key="2">
    <source>
        <dbReference type="RuleBase" id="RU000384"/>
    </source>
</evidence>
<dbReference type="PANTHER" id="PTHR42974:SF1">
    <property type="entry name" value="TYPE-3 GLUTAMINE SYNTHETASE"/>
    <property type="match status" value="1"/>
</dbReference>
<dbReference type="InterPro" id="IPR008146">
    <property type="entry name" value="Gln_synth_cat_dom"/>
</dbReference>
<comment type="similarity">
    <text evidence="1 2">Belongs to the glutamine synthetase family.</text>
</comment>
<dbReference type="PROSITE" id="PS51987">
    <property type="entry name" value="GS_CATALYTIC"/>
    <property type="match status" value="1"/>
</dbReference>
<name>A0A847EU93_9BACT</name>
<dbReference type="AlphaFoldDB" id="A0A847EU93"/>
<dbReference type="InterPro" id="IPR008147">
    <property type="entry name" value="Gln_synt_N"/>
</dbReference>
<feature type="non-terminal residue" evidence="5">
    <location>
        <position position="331"/>
    </location>
</feature>